<sequence length="209" mass="23001">MVDAGYIEPTNGQGYVFKGNRYVCIKVIPETIIDQIKSLVKAGFEKVDAIIPVPQNKGEIWVFSGTQHARIDFGNDSIVFGPAPIAENWPSLVKLGFSTIDAIFPTPGQPNYAYVFNKDKYARITLTPGKPESDIYWGPAAISKHWPNLANAGFTAVDTVIPVPGVPSDGYFFQGDQYIRLTVEPDQTQTKVVFGPASVKKHWPSLDNL</sequence>
<feature type="repeat" description="Hemopexin" evidence="1">
    <location>
        <begin position="97"/>
        <end position="149"/>
    </location>
</feature>
<dbReference type="OrthoDB" id="6845681at2759"/>
<reference evidence="2" key="1">
    <citation type="submission" date="2022-11" db="EMBL/GenBank/DDBJ databases">
        <authorList>
            <person name="Petersen C."/>
        </authorList>
    </citation>
    <scope>NUCLEOTIDE SEQUENCE</scope>
    <source>
        <strain evidence="2">IBT 30069</strain>
    </source>
</reference>
<feature type="repeat" description="Hemopexin" evidence="1">
    <location>
        <begin position="44"/>
        <end position="92"/>
    </location>
</feature>
<dbReference type="SMART" id="SM00120">
    <property type="entry name" value="HX"/>
    <property type="match status" value="3"/>
</dbReference>
<dbReference type="AlphaFoldDB" id="A0A9W9F5G6"/>
<dbReference type="Gene3D" id="2.110.10.10">
    <property type="entry name" value="Hemopexin-like domain"/>
    <property type="match status" value="2"/>
</dbReference>
<dbReference type="Proteomes" id="UP001149165">
    <property type="component" value="Unassembled WGS sequence"/>
</dbReference>
<dbReference type="PROSITE" id="PS51642">
    <property type="entry name" value="HEMOPEXIN_2"/>
    <property type="match status" value="2"/>
</dbReference>
<comment type="caution">
    <text evidence="2">The sequence shown here is derived from an EMBL/GenBank/DDBJ whole genome shotgun (WGS) entry which is preliminary data.</text>
</comment>
<evidence type="ECO:0000256" key="1">
    <source>
        <dbReference type="PROSITE-ProRule" id="PRU01011"/>
    </source>
</evidence>
<reference evidence="2" key="2">
    <citation type="journal article" date="2023" name="IMA Fungus">
        <title>Comparative genomic study of the Penicillium genus elucidates a diverse pangenome and 15 lateral gene transfer events.</title>
        <authorList>
            <person name="Petersen C."/>
            <person name="Sorensen T."/>
            <person name="Nielsen M.R."/>
            <person name="Sondergaard T.E."/>
            <person name="Sorensen J.L."/>
            <person name="Fitzpatrick D.A."/>
            <person name="Frisvad J.C."/>
            <person name="Nielsen K.L."/>
        </authorList>
    </citation>
    <scope>NUCLEOTIDE SEQUENCE</scope>
    <source>
        <strain evidence="2">IBT 30069</strain>
    </source>
</reference>
<gene>
    <name evidence="2" type="ORF">N7456_009854</name>
</gene>
<dbReference type="InterPro" id="IPR036375">
    <property type="entry name" value="Hemopexin-like_dom_sf"/>
</dbReference>
<keyword evidence="3" id="KW-1185">Reference proteome</keyword>
<dbReference type="SUPFAM" id="SSF50923">
    <property type="entry name" value="Hemopexin-like domain"/>
    <property type="match status" value="1"/>
</dbReference>
<dbReference type="EMBL" id="JAPQKH010000006">
    <property type="protein sequence ID" value="KAJ5093993.1"/>
    <property type="molecule type" value="Genomic_DNA"/>
</dbReference>
<organism evidence="2 3">
    <name type="scientific">Penicillium angulare</name>
    <dbReference type="NCBI Taxonomy" id="116970"/>
    <lineage>
        <taxon>Eukaryota</taxon>
        <taxon>Fungi</taxon>
        <taxon>Dikarya</taxon>
        <taxon>Ascomycota</taxon>
        <taxon>Pezizomycotina</taxon>
        <taxon>Eurotiomycetes</taxon>
        <taxon>Eurotiomycetidae</taxon>
        <taxon>Eurotiales</taxon>
        <taxon>Aspergillaceae</taxon>
        <taxon>Penicillium</taxon>
    </lineage>
</organism>
<protein>
    <submittedName>
        <fullName evidence="2">Hemopexin</fullName>
    </submittedName>
</protein>
<evidence type="ECO:0000313" key="3">
    <source>
        <dbReference type="Proteomes" id="UP001149165"/>
    </source>
</evidence>
<proteinExistence type="predicted"/>
<name>A0A9W9F5G6_9EURO</name>
<dbReference type="InterPro" id="IPR018487">
    <property type="entry name" value="Hemopexin-like_repeat"/>
</dbReference>
<evidence type="ECO:0000313" key="2">
    <source>
        <dbReference type="EMBL" id="KAJ5093993.1"/>
    </source>
</evidence>
<accession>A0A9W9F5G6</accession>